<gene>
    <name evidence="1" type="ORF">DEBURN_LOCUS10663</name>
</gene>
<sequence>FEFGTQDGAGAPLNILQGQCIINISLDCLYHNVKRPIQIPQNILPDPIPIDFFFVRNALTETHDI</sequence>
<evidence type="ECO:0000313" key="2">
    <source>
        <dbReference type="Proteomes" id="UP000789706"/>
    </source>
</evidence>
<comment type="caution">
    <text evidence="1">The sequence shown here is derived from an EMBL/GenBank/DDBJ whole genome shotgun (WGS) entry which is preliminary data.</text>
</comment>
<reference evidence="1" key="1">
    <citation type="submission" date="2021-06" db="EMBL/GenBank/DDBJ databases">
        <authorList>
            <person name="Kallberg Y."/>
            <person name="Tangrot J."/>
            <person name="Rosling A."/>
        </authorList>
    </citation>
    <scope>NUCLEOTIDE SEQUENCE</scope>
    <source>
        <strain evidence="1">AZ414A</strain>
    </source>
</reference>
<protein>
    <submittedName>
        <fullName evidence="1">747_t:CDS:1</fullName>
    </submittedName>
</protein>
<keyword evidence="2" id="KW-1185">Reference proteome</keyword>
<dbReference type="AlphaFoldDB" id="A0A9N9D650"/>
<dbReference type="Proteomes" id="UP000789706">
    <property type="component" value="Unassembled WGS sequence"/>
</dbReference>
<dbReference type="OrthoDB" id="2398654at2759"/>
<evidence type="ECO:0000313" key="1">
    <source>
        <dbReference type="EMBL" id="CAG8628300.1"/>
    </source>
</evidence>
<feature type="non-terminal residue" evidence="1">
    <location>
        <position position="1"/>
    </location>
</feature>
<name>A0A9N9D650_9GLOM</name>
<accession>A0A9N9D650</accession>
<organism evidence="1 2">
    <name type="scientific">Diversispora eburnea</name>
    <dbReference type="NCBI Taxonomy" id="1213867"/>
    <lineage>
        <taxon>Eukaryota</taxon>
        <taxon>Fungi</taxon>
        <taxon>Fungi incertae sedis</taxon>
        <taxon>Mucoromycota</taxon>
        <taxon>Glomeromycotina</taxon>
        <taxon>Glomeromycetes</taxon>
        <taxon>Diversisporales</taxon>
        <taxon>Diversisporaceae</taxon>
        <taxon>Diversispora</taxon>
    </lineage>
</organism>
<proteinExistence type="predicted"/>
<dbReference type="EMBL" id="CAJVPK010003532">
    <property type="protein sequence ID" value="CAG8628300.1"/>
    <property type="molecule type" value="Genomic_DNA"/>
</dbReference>